<feature type="region of interest" description="Disordered" evidence="1">
    <location>
        <begin position="1"/>
        <end position="43"/>
    </location>
</feature>
<dbReference type="InterPro" id="IPR013899">
    <property type="entry name" value="DUF1771"/>
</dbReference>
<dbReference type="PANTHER" id="PTHR46535">
    <property type="entry name" value="NEDD4-BINDING PROTEIN 2"/>
    <property type="match status" value="1"/>
</dbReference>
<keyword evidence="4" id="KW-1185">Reference proteome</keyword>
<feature type="domain" description="Smr" evidence="2">
    <location>
        <begin position="457"/>
        <end position="538"/>
    </location>
</feature>
<name>A0A4P9Y422_9FUNG</name>
<dbReference type="Gene3D" id="3.30.1370.110">
    <property type="match status" value="1"/>
</dbReference>
<dbReference type="Proteomes" id="UP000267251">
    <property type="component" value="Unassembled WGS sequence"/>
</dbReference>
<sequence length="542" mass="58775">MSSNIQDTTLSSNKRQPTSESSGQQDGVEPSSLSAEDERNQDREELRDLLLTCFPDIRTKELDEALAFAEGNSEVAVDHLLNLAFLADEFSTASSPTREETDEGNENDKEEEFPALPTSVSKPDPDLDLAIALSLASVKEGDGSGEPISAASAQKPTKSSHPSRVIPHVQGYPSFGSGSGAWRDKEILIQQLSHAFPSIPRPQVAEAVREAQGNVDMAIDILETAPPPWGAEHDEALTQMSSIFPEHTVEDLASLIGSLPLGELEVDRMVDRVLTGQVGAHPTKTSESADFWMAHRCQRETNDMWSGEKGKGKSTGIQPQSLPAPPPSSTHKVIPFSKTKVDQGEWTVQVGRSMGRKEKTSESNTSGDGRVYDVEECRQQASLAASRRNQAYRAAARAFRSAPRGGRMGEAAAYYASEARRHDASVRQWHSMATQVILDRQGPSHALQAQGMEVIRVDLHGLTVPEACASALTAANSWWDRECTSGSARRPRSLRLITGLGKHSKGGRSKLQPAVEAALRRDGWTSRREGGAILLEGSMQKG</sequence>
<dbReference type="OrthoDB" id="3231855at2759"/>
<evidence type="ECO:0000313" key="4">
    <source>
        <dbReference type="Proteomes" id="UP000267251"/>
    </source>
</evidence>
<evidence type="ECO:0000259" key="2">
    <source>
        <dbReference type="PROSITE" id="PS50828"/>
    </source>
</evidence>
<protein>
    <recommendedName>
        <fullName evidence="2">Smr domain-containing protein</fullName>
    </recommendedName>
</protein>
<feature type="region of interest" description="Disordered" evidence="1">
    <location>
        <begin position="92"/>
        <end position="124"/>
    </location>
</feature>
<feature type="compositionally biased region" description="Polar residues" evidence="1">
    <location>
        <begin position="151"/>
        <end position="162"/>
    </location>
</feature>
<dbReference type="GO" id="GO:0005634">
    <property type="term" value="C:nucleus"/>
    <property type="evidence" value="ECO:0007669"/>
    <property type="project" value="TreeGrafter"/>
</dbReference>
<gene>
    <name evidence="3" type="ORF">BJ684DRAFT_19820</name>
</gene>
<dbReference type="CDD" id="cd14279">
    <property type="entry name" value="CUE"/>
    <property type="match status" value="1"/>
</dbReference>
<feature type="compositionally biased region" description="Acidic residues" evidence="1">
    <location>
        <begin position="100"/>
        <end position="113"/>
    </location>
</feature>
<evidence type="ECO:0000313" key="3">
    <source>
        <dbReference type="EMBL" id="RKP13718.1"/>
    </source>
</evidence>
<feature type="region of interest" description="Disordered" evidence="1">
    <location>
        <begin position="304"/>
        <end position="333"/>
    </location>
</feature>
<reference evidence="4" key="1">
    <citation type="journal article" date="2018" name="Nat. Microbiol.">
        <title>Leveraging single-cell genomics to expand the fungal tree of life.</title>
        <authorList>
            <person name="Ahrendt S.R."/>
            <person name="Quandt C.A."/>
            <person name="Ciobanu D."/>
            <person name="Clum A."/>
            <person name="Salamov A."/>
            <person name="Andreopoulos B."/>
            <person name="Cheng J.F."/>
            <person name="Woyke T."/>
            <person name="Pelin A."/>
            <person name="Henrissat B."/>
            <person name="Reynolds N.K."/>
            <person name="Benny G.L."/>
            <person name="Smith M.E."/>
            <person name="James T.Y."/>
            <person name="Grigoriev I.V."/>
        </authorList>
    </citation>
    <scope>NUCLEOTIDE SEQUENCE [LARGE SCALE GENOMIC DNA]</scope>
</reference>
<dbReference type="InterPro" id="IPR036063">
    <property type="entry name" value="Smr_dom_sf"/>
</dbReference>
<dbReference type="PANTHER" id="PTHR46535:SF1">
    <property type="entry name" value="NEDD4-BINDING PROTEIN 2"/>
    <property type="match status" value="1"/>
</dbReference>
<dbReference type="PROSITE" id="PS50828">
    <property type="entry name" value="SMR"/>
    <property type="match status" value="1"/>
</dbReference>
<dbReference type="InterPro" id="IPR052772">
    <property type="entry name" value="Endo/PolyKinase_Domain-Protein"/>
</dbReference>
<feature type="compositionally biased region" description="Polar residues" evidence="1">
    <location>
        <begin position="1"/>
        <end position="25"/>
    </location>
</feature>
<dbReference type="InterPro" id="IPR002625">
    <property type="entry name" value="Smr_dom"/>
</dbReference>
<dbReference type="GO" id="GO:0004519">
    <property type="term" value="F:endonuclease activity"/>
    <property type="evidence" value="ECO:0007669"/>
    <property type="project" value="TreeGrafter"/>
</dbReference>
<proteinExistence type="predicted"/>
<dbReference type="SMART" id="SM01162">
    <property type="entry name" value="DUF1771"/>
    <property type="match status" value="1"/>
</dbReference>
<evidence type="ECO:0000256" key="1">
    <source>
        <dbReference type="SAM" id="MobiDB-lite"/>
    </source>
</evidence>
<dbReference type="AlphaFoldDB" id="A0A4P9Y422"/>
<dbReference type="SMART" id="SM00463">
    <property type="entry name" value="SMR"/>
    <property type="match status" value="1"/>
</dbReference>
<dbReference type="SUPFAM" id="SSF160443">
    <property type="entry name" value="SMR domain-like"/>
    <property type="match status" value="1"/>
</dbReference>
<dbReference type="EMBL" id="KZ987958">
    <property type="protein sequence ID" value="RKP13718.1"/>
    <property type="molecule type" value="Genomic_DNA"/>
</dbReference>
<feature type="region of interest" description="Disordered" evidence="1">
    <location>
        <begin position="140"/>
        <end position="168"/>
    </location>
</feature>
<organism evidence="3 4">
    <name type="scientific">Piptocephalis cylindrospora</name>
    <dbReference type="NCBI Taxonomy" id="1907219"/>
    <lineage>
        <taxon>Eukaryota</taxon>
        <taxon>Fungi</taxon>
        <taxon>Fungi incertae sedis</taxon>
        <taxon>Zoopagomycota</taxon>
        <taxon>Zoopagomycotina</taxon>
        <taxon>Zoopagomycetes</taxon>
        <taxon>Zoopagales</taxon>
        <taxon>Piptocephalidaceae</taxon>
        <taxon>Piptocephalis</taxon>
    </lineage>
</organism>
<accession>A0A4P9Y422</accession>